<reference evidence="3" key="2">
    <citation type="submission" date="2021-11" db="EMBL/GenBank/DDBJ databases">
        <authorList>
            <consortium name="Genoscope - CEA"/>
            <person name="William W."/>
        </authorList>
    </citation>
    <scope>NUCLEOTIDE SEQUENCE</scope>
</reference>
<sequence>MAQPPPNLLPYPGSNMAGPPVMMLYDPNTAQIVPCGTCGLRIQRRAGLVGAAYCSERCHRADGWRRKAEAERAPYMLAQAPGRHGVPISEAPAPPPPLPPGFQPWPMSPGVPGQPGVIPWPPQGMVALPPHMQGQAPFWHLAPGQAGQPGVPILVHAPPPPAPAPPQKPPSPKRVADSKIPDSKAPKRRKNEPPSPLAKKSNEGGAALTGTVLRKDDSRLASAEAPPQYDADGVADAWRVGRALVVDINDTAKSDKPVATASRALDDLLAERAPSRAKRLSRGGDRTFARRFAECARAVVDAHGVDGRVALGWAGPSQGTCPDGALVQPRRLLDTDSDDVQELEHTFLAPLLEAMWDLHVAASTIVPKPDADRFRPDSRTDAVLDKAYRMKSTGWSTCLVHVAVVSRSSPEVDAKTTTPAHCDVKGVAPILVLNVGEANAQGGKICLLEEDPAKAAQVHAEAQAQSRRRLPSPEPPKPLIVPTDESRATCVFADLGCRPHAQLPYEQTQKINGEAIRVTVLPFCQGACVDWSSCLGRRPSKIENRFAHCSQCQRWAQLGEDVAAPAPDEAWACAQCG</sequence>
<organism evidence="2">
    <name type="scientific">Pelagomonas calceolata</name>
    <dbReference type="NCBI Taxonomy" id="35677"/>
    <lineage>
        <taxon>Eukaryota</taxon>
        <taxon>Sar</taxon>
        <taxon>Stramenopiles</taxon>
        <taxon>Ochrophyta</taxon>
        <taxon>Pelagophyceae</taxon>
        <taxon>Pelagomonadales</taxon>
        <taxon>Pelagomonadaceae</taxon>
        <taxon>Pelagomonas</taxon>
    </lineage>
</organism>
<keyword evidence="4" id="KW-1185">Reference proteome</keyword>
<feature type="compositionally biased region" description="Pro residues" evidence="1">
    <location>
        <begin position="157"/>
        <end position="172"/>
    </location>
</feature>
<proteinExistence type="predicted"/>
<feature type="region of interest" description="Disordered" evidence="1">
    <location>
        <begin position="137"/>
        <end position="228"/>
    </location>
</feature>
<feature type="region of interest" description="Disordered" evidence="1">
    <location>
        <begin position="459"/>
        <end position="480"/>
    </location>
</feature>
<dbReference type="EMBL" id="HBIW01008784">
    <property type="protein sequence ID" value="CAE0692027.1"/>
    <property type="molecule type" value="Transcribed_RNA"/>
</dbReference>
<feature type="compositionally biased region" description="Basic and acidic residues" evidence="1">
    <location>
        <begin position="174"/>
        <end position="185"/>
    </location>
</feature>
<protein>
    <submittedName>
        <fullName evidence="2">Uncharacterized protein</fullName>
    </submittedName>
</protein>
<gene>
    <name evidence="2" type="ORF">PCAL00307_LOCUS7463</name>
    <name evidence="3" type="ORF">PECAL_2P23110</name>
</gene>
<dbReference type="AlphaFoldDB" id="A0A7S3ZS68"/>
<name>A0A7S3ZS68_9STRA</name>
<evidence type="ECO:0000313" key="2">
    <source>
        <dbReference type="EMBL" id="CAE0692027.1"/>
    </source>
</evidence>
<dbReference type="EMBL" id="CAKKNE010000002">
    <property type="protein sequence ID" value="CAH0369197.1"/>
    <property type="molecule type" value="Genomic_DNA"/>
</dbReference>
<evidence type="ECO:0000313" key="4">
    <source>
        <dbReference type="Proteomes" id="UP000789595"/>
    </source>
</evidence>
<reference evidence="2" key="1">
    <citation type="submission" date="2021-01" db="EMBL/GenBank/DDBJ databases">
        <authorList>
            <person name="Corre E."/>
            <person name="Pelletier E."/>
            <person name="Niang G."/>
            <person name="Scheremetjew M."/>
            <person name="Finn R."/>
            <person name="Kale V."/>
            <person name="Holt S."/>
            <person name="Cochrane G."/>
            <person name="Meng A."/>
            <person name="Brown T."/>
            <person name="Cohen L."/>
        </authorList>
    </citation>
    <scope>NUCLEOTIDE SEQUENCE</scope>
    <source>
        <strain evidence="2">CCMP1756</strain>
    </source>
</reference>
<evidence type="ECO:0000313" key="3">
    <source>
        <dbReference type="EMBL" id="CAH0369197.1"/>
    </source>
</evidence>
<dbReference type="Proteomes" id="UP000789595">
    <property type="component" value="Unassembled WGS sequence"/>
</dbReference>
<evidence type="ECO:0000256" key="1">
    <source>
        <dbReference type="SAM" id="MobiDB-lite"/>
    </source>
</evidence>
<accession>A0A7S3ZS68</accession>